<evidence type="ECO:0000256" key="2">
    <source>
        <dbReference type="SAM" id="MobiDB-lite"/>
    </source>
</evidence>
<proteinExistence type="inferred from homology"/>
<keyword evidence="6" id="KW-1185">Reference proteome</keyword>
<reference evidence="5 6" key="1">
    <citation type="submission" date="2024-03" db="EMBL/GenBank/DDBJ databases">
        <title>Complete genome sequence of the green alga Chloropicon roscoffensis RCC1871.</title>
        <authorList>
            <person name="Lemieux C."/>
            <person name="Pombert J.-F."/>
            <person name="Otis C."/>
            <person name="Turmel M."/>
        </authorList>
    </citation>
    <scope>NUCLEOTIDE SEQUENCE [LARGE SCALE GENOMIC DNA]</scope>
    <source>
        <strain evidence="5 6">RCC1871</strain>
    </source>
</reference>
<evidence type="ECO:0000256" key="1">
    <source>
        <dbReference type="ARBA" id="ARBA00008828"/>
    </source>
</evidence>
<dbReference type="InterPro" id="IPR039777">
    <property type="entry name" value="IFRD"/>
</dbReference>
<comment type="similarity">
    <text evidence="1">Belongs to the IFRD family.</text>
</comment>
<dbReference type="InterPro" id="IPR016024">
    <property type="entry name" value="ARM-type_fold"/>
</dbReference>
<dbReference type="InterPro" id="IPR006921">
    <property type="entry name" value="Interferon-rel_develop_reg_C"/>
</dbReference>
<dbReference type="Pfam" id="PF04836">
    <property type="entry name" value="IFRD_C"/>
    <property type="match status" value="1"/>
</dbReference>
<dbReference type="Gene3D" id="1.25.10.10">
    <property type="entry name" value="Leucine-rich Repeat Variant"/>
    <property type="match status" value="1"/>
</dbReference>
<dbReference type="PANTHER" id="PTHR12354:SF1">
    <property type="entry name" value="INTERFERON-RELATED DEVELOPMENTAL REGULATOR 1"/>
    <property type="match status" value="1"/>
</dbReference>
<dbReference type="SUPFAM" id="SSF48371">
    <property type="entry name" value="ARM repeat"/>
    <property type="match status" value="1"/>
</dbReference>
<feature type="domain" description="Interferon-related developmental regulator N-terminal" evidence="4">
    <location>
        <begin position="43"/>
        <end position="323"/>
    </location>
</feature>
<dbReference type="Pfam" id="PF05004">
    <property type="entry name" value="IFRD"/>
    <property type="match status" value="1"/>
</dbReference>
<sequence length="428" mass="46550">MGRRKKGKKKGGDGGGDEDWEVGSEASFTSTSEAATFFSLAGGGGGDQDEDGLLEDQVLPAIAEALYEKRAATRERALDGLCSYLRSAYRYDELDRIRETIGTLLLRSIQKGKAKEQELAAYAVALAVVTLGPDENESWQDHIRALAQKATGAGPARARVACARSLGVVCFVGSEDADLLEHCVSRLERLFTSQASELRAEAYTSLALLLSVASVPAGSKIVARVLDYAETFADALRDPAVEVRTAAGSALVVLRETFGDVLDGDGDGDGDGGDLDSVVERMGRLANAAWRTEGEDGEAGDRMNKRDRQQQRRAFRELVEAMEGKESSSKDAKLKLKHGDVLHLETHSSRVAAGVFKSVLAAGFQVHMQTNDLLHQIFDFEPRQEKIRLTQLEKKMLFSPNSTAKKKHTKARNKDRAVKGNALNFFED</sequence>
<dbReference type="InterPro" id="IPR011989">
    <property type="entry name" value="ARM-like"/>
</dbReference>
<dbReference type="PANTHER" id="PTHR12354">
    <property type="entry name" value="INTERFERON-RELATED DEVELOPMENTAL REGULATOR"/>
    <property type="match status" value="1"/>
</dbReference>
<accession>A0AAX4PLZ5</accession>
<feature type="domain" description="Interferon-related developmental regulator C-terminal" evidence="3">
    <location>
        <begin position="371"/>
        <end position="416"/>
    </location>
</feature>
<gene>
    <name evidence="5" type="ORF">HKI87_16g82010</name>
</gene>
<dbReference type="EMBL" id="CP151516">
    <property type="protein sequence ID" value="WZN66634.1"/>
    <property type="molecule type" value="Genomic_DNA"/>
</dbReference>
<protein>
    <submittedName>
        <fullName evidence="5">Interferon-related developmental regulator</fullName>
    </submittedName>
</protein>
<evidence type="ECO:0000259" key="4">
    <source>
        <dbReference type="Pfam" id="PF05004"/>
    </source>
</evidence>
<organism evidence="5 6">
    <name type="scientific">Chloropicon roscoffensis</name>
    <dbReference type="NCBI Taxonomy" id="1461544"/>
    <lineage>
        <taxon>Eukaryota</taxon>
        <taxon>Viridiplantae</taxon>
        <taxon>Chlorophyta</taxon>
        <taxon>Chloropicophyceae</taxon>
        <taxon>Chloropicales</taxon>
        <taxon>Chloropicaceae</taxon>
        <taxon>Chloropicon</taxon>
    </lineage>
</organism>
<dbReference type="InterPro" id="IPR007701">
    <property type="entry name" value="Interferon-rel_develop_reg_N"/>
</dbReference>
<dbReference type="Proteomes" id="UP001472866">
    <property type="component" value="Chromosome 16"/>
</dbReference>
<feature type="region of interest" description="Disordered" evidence="2">
    <location>
        <begin position="1"/>
        <end position="28"/>
    </location>
</feature>
<dbReference type="AlphaFoldDB" id="A0AAX4PLZ5"/>
<name>A0AAX4PLZ5_9CHLO</name>
<evidence type="ECO:0000313" key="5">
    <source>
        <dbReference type="EMBL" id="WZN66634.1"/>
    </source>
</evidence>
<evidence type="ECO:0000259" key="3">
    <source>
        <dbReference type="Pfam" id="PF04836"/>
    </source>
</evidence>
<evidence type="ECO:0000313" key="6">
    <source>
        <dbReference type="Proteomes" id="UP001472866"/>
    </source>
</evidence>